<sequence length="334" mass="37649">MISPGSPSLVKCHYFPLFHRLVIKSLFDMKKNKNVFKRSFFYVVISFVAILMCIGCEKNINVKIQPYQGMLSIQCMLVAGEVPRLYLSQSTGFFSSQITPADLFVPGARVIISSPETRDSLITTMGRDSFYCQDTYFYQGKFQVKQGLTYTMEVSYEGKTYRSTTTVNQLKPKIDQVGYISAFKDIYGEHEGVVVGFTDTPGQVNAYRVEMSRQIDSSARKTETAYKSECNGAHFFTVKEVGRAIYFDTGSGDGRQVSVTVEPTYSHRKGSIAQVYLQAMDPSSARFFDQLDKQKLATSNPFVEPVFLTSNIEGCIGVFGHYIRSKPVQFIYPE</sequence>
<dbReference type="EMBL" id="SMFL01000007">
    <property type="protein sequence ID" value="TDE13253.1"/>
    <property type="molecule type" value="Genomic_DNA"/>
</dbReference>
<gene>
    <name evidence="2" type="ORF">E0F88_19580</name>
</gene>
<reference evidence="2 3" key="1">
    <citation type="submission" date="2019-03" db="EMBL/GenBank/DDBJ databases">
        <title>Dyadobacter AR-3-6 sp. nov., isolated from arctic soil.</title>
        <authorList>
            <person name="Chaudhary D.K."/>
        </authorList>
    </citation>
    <scope>NUCLEOTIDE SEQUENCE [LARGE SCALE GENOMIC DNA]</scope>
    <source>
        <strain evidence="2 3">AR-3-6</strain>
    </source>
</reference>
<dbReference type="OrthoDB" id="1117499at2"/>
<keyword evidence="3" id="KW-1185">Reference proteome</keyword>
<accession>A0A4R5DR35</accession>
<evidence type="ECO:0000313" key="2">
    <source>
        <dbReference type="EMBL" id="TDE13253.1"/>
    </source>
</evidence>
<name>A0A4R5DR35_9BACT</name>
<dbReference type="Proteomes" id="UP000294850">
    <property type="component" value="Unassembled WGS sequence"/>
</dbReference>
<protein>
    <submittedName>
        <fullName evidence="2">DUF4249 domain-containing protein</fullName>
    </submittedName>
</protein>
<dbReference type="AlphaFoldDB" id="A0A4R5DR35"/>
<keyword evidence="1" id="KW-1133">Transmembrane helix</keyword>
<comment type="caution">
    <text evidence="2">The sequence shown here is derived from an EMBL/GenBank/DDBJ whole genome shotgun (WGS) entry which is preliminary data.</text>
</comment>
<keyword evidence="1" id="KW-0472">Membrane</keyword>
<organism evidence="2 3">
    <name type="scientific">Dyadobacter psychrotolerans</name>
    <dbReference type="NCBI Taxonomy" id="2541721"/>
    <lineage>
        <taxon>Bacteria</taxon>
        <taxon>Pseudomonadati</taxon>
        <taxon>Bacteroidota</taxon>
        <taxon>Cytophagia</taxon>
        <taxon>Cytophagales</taxon>
        <taxon>Spirosomataceae</taxon>
        <taxon>Dyadobacter</taxon>
    </lineage>
</organism>
<proteinExistence type="predicted"/>
<evidence type="ECO:0000313" key="3">
    <source>
        <dbReference type="Proteomes" id="UP000294850"/>
    </source>
</evidence>
<keyword evidence="1" id="KW-0812">Transmembrane</keyword>
<evidence type="ECO:0000256" key="1">
    <source>
        <dbReference type="SAM" id="Phobius"/>
    </source>
</evidence>
<feature type="transmembrane region" description="Helical" evidence="1">
    <location>
        <begin position="39"/>
        <end position="56"/>
    </location>
</feature>